<dbReference type="RefSeq" id="WP_014707286.1">
    <property type="nucleotide sequence ID" value="NC_017857.3"/>
</dbReference>
<dbReference type="STRING" id="754476.Q7A_2104"/>
<reference evidence="1 2" key="2">
    <citation type="journal article" date="2013" name="Int. J. Syst. Evol. Microbiol.">
        <title>Methylophaga nitratireducenticrescens sp. nov. and Methylophaga frappieri sp. nov., isolated from the biofilm of the methanol-fed denitrification system treating the seawater at the Montreal Biodome.</title>
        <authorList>
            <person name="Villeneuve C."/>
            <person name="Martineau C."/>
            <person name="Mauffrey F."/>
            <person name="Villemur R."/>
        </authorList>
    </citation>
    <scope>NUCLEOTIDE SEQUENCE [LARGE SCALE GENOMIC DNA]</scope>
    <source>
        <strain evidence="1 2">JAM1</strain>
    </source>
</reference>
<proteinExistence type="predicted"/>
<evidence type="ECO:0000313" key="2">
    <source>
        <dbReference type="Proteomes" id="UP000009144"/>
    </source>
</evidence>
<dbReference type="NCBIfam" id="TIGR01683">
    <property type="entry name" value="thiS"/>
    <property type="match status" value="1"/>
</dbReference>
<name>I1XKJ9_METNJ</name>
<dbReference type="eggNOG" id="COG2104">
    <property type="taxonomic scope" value="Bacteria"/>
</dbReference>
<dbReference type="KEGG" id="mej:Q7A_2104"/>
<dbReference type="AlphaFoldDB" id="I1XKJ9"/>
<dbReference type="InterPro" id="IPR012675">
    <property type="entry name" value="Beta-grasp_dom_sf"/>
</dbReference>
<dbReference type="CDD" id="cd00565">
    <property type="entry name" value="Ubl_ThiS"/>
    <property type="match status" value="1"/>
</dbReference>
<dbReference type="InterPro" id="IPR010035">
    <property type="entry name" value="Thi_S"/>
</dbReference>
<dbReference type="EMBL" id="CP003390">
    <property type="protein sequence ID" value="AFI84918.1"/>
    <property type="molecule type" value="Genomic_DNA"/>
</dbReference>
<gene>
    <name evidence="1" type="ordered locus">Q7A_2104</name>
</gene>
<reference evidence="1 2" key="1">
    <citation type="journal article" date="2012" name="J. Bacteriol.">
        <title>Complete genome sequences of Methylophaga sp. strain JAM1 and Methylophaga sp. strain JAM7.</title>
        <authorList>
            <person name="Villeneuve C."/>
            <person name="Martineau C."/>
            <person name="Mauffrey F."/>
            <person name="Villemur R."/>
        </authorList>
    </citation>
    <scope>NUCLEOTIDE SEQUENCE [LARGE SCALE GENOMIC DNA]</scope>
    <source>
        <strain evidence="1 2">JAM1</strain>
    </source>
</reference>
<dbReference type="HOGENOM" id="CLU_174611_2_1_6"/>
<dbReference type="OrthoDB" id="9800283at2"/>
<dbReference type="InterPro" id="IPR003749">
    <property type="entry name" value="ThiS/MoaD-like"/>
</dbReference>
<protein>
    <submittedName>
        <fullName evidence="1">Thiamine biosynthesis protein ThiS</fullName>
    </submittedName>
</protein>
<dbReference type="Pfam" id="PF02597">
    <property type="entry name" value="ThiS"/>
    <property type="match status" value="1"/>
</dbReference>
<dbReference type="PANTHER" id="PTHR34472:SF1">
    <property type="entry name" value="SULFUR CARRIER PROTEIN THIS"/>
    <property type="match status" value="1"/>
</dbReference>
<evidence type="ECO:0000313" key="1">
    <source>
        <dbReference type="EMBL" id="AFI84918.1"/>
    </source>
</evidence>
<dbReference type="Proteomes" id="UP000009144">
    <property type="component" value="Chromosome"/>
</dbReference>
<dbReference type="PANTHER" id="PTHR34472">
    <property type="entry name" value="SULFUR CARRIER PROTEIN THIS"/>
    <property type="match status" value="1"/>
</dbReference>
<dbReference type="PATRIC" id="fig|754476.3.peg.2081"/>
<dbReference type="Gene3D" id="3.10.20.30">
    <property type="match status" value="1"/>
</dbReference>
<sequence>MASEQLQIQFNGESVAIDNNQTIAAFLQQQKMANSRFVVLLNDEIVPKSYWAERKINPGDQVNIISPISGG</sequence>
<accession>I1XKJ9</accession>
<keyword evidence="2" id="KW-1185">Reference proteome</keyword>
<dbReference type="SUPFAM" id="SSF54285">
    <property type="entry name" value="MoaD/ThiS"/>
    <property type="match status" value="1"/>
</dbReference>
<organism evidence="1 2">
    <name type="scientific">Methylophaga nitratireducenticrescens</name>
    <dbReference type="NCBI Taxonomy" id="754476"/>
    <lineage>
        <taxon>Bacteria</taxon>
        <taxon>Pseudomonadati</taxon>
        <taxon>Pseudomonadota</taxon>
        <taxon>Gammaproteobacteria</taxon>
        <taxon>Thiotrichales</taxon>
        <taxon>Piscirickettsiaceae</taxon>
        <taxon>Methylophaga</taxon>
    </lineage>
</organism>
<dbReference type="InterPro" id="IPR016155">
    <property type="entry name" value="Mopterin_synth/thiamin_S_b"/>
</dbReference>